<dbReference type="EMBL" id="JABSTR010000236">
    <property type="protein sequence ID" value="KAH9382735.1"/>
    <property type="molecule type" value="Genomic_DNA"/>
</dbReference>
<sequence>MEYDELAEQAVQQGGEGKSEGALSRACDDFAYSKMAASNDTTPATSPAALRKPRKRFCIDEDLCLLREVATVNPFENPDAWGDVAGGQRQLADDGFRVQGKQKTKNQQRADASPGGANAKGAAVFTILFRPLARKGSLAGVSRFEIEHELVDIPLIGGYRVNHRLNTAAVDTQSERSREALLAVRTLCGIEVRAQVAQNTRNARGVLRDIDLPGSETEIISLIETPINILRATLRRSSMFVTFEGPQAPDAVYIRGVRVRVQHLDPRPIQCERCGRFNHLTSACRSGPRCGNCGGSHYTPSCTEHTQKCANCGGKHHFSSPKCRLWRRERAIVTRLPHRICRSARRDANISAHAMSTTPKPHSRTPKPPPPRAATARPCRHRAQPPAHPFCLPPPLRPPPANPHRPASPPSKCLGPAPLHGRRRAERGDRDAPTWQQLQQLLTTTTPPRGCPCRTSFNGTAAPCGRGTMTFTCSCSEIKT</sequence>
<comment type="caution">
    <text evidence="2">The sequence shown here is derived from an EMBL/GenBank/DDBJ whole genome shotgun (WGS) entry which is preliminary data.</text>
</comment>
<dbReference type="VEuPathDB" id="VectorBase:HLOH_042366"/>
<feature type="region of interest" description="Disordered" evidence="1">
    <location>
        <begin position="1"/>
        <end position="22"/>
    </location>
</feature>
<dbReference type="OMA" id="PIQCERC"/>
<accession>A0A9J6GW75</accession>
<keyword evidence="3" id="KW-1185">Reference proteome</keyword>
<reference evidence="2 3" key="1">
    <citation type="journal article" date="2020" name="Cell">
        <title>Large-Scale Comparative Analyses of Tick Genomes Elucidate Their Genetic Diversity and Vector Capacities.</title>
        <authorList>
            <consortium name="Tick Genome and Microbiome Consortium (TIGMIC)"/>
            <person name="Jia N."/>
            <person name="Wang J."/>
            <person name="Shi W."/>
            <person name="Du L."/>
            <person name="Sun Y."/>
            <person name="Zhan W."/>
            <person name="Jiang J.F."/>
            <person name="Wang Q."/>
            <person name="Zhang B."/>
            <person name="Ji P."/>
            <person name="Bell-Sakyi L."/>
            <person name="Cui X.M."/>
            <person name="Yuan T.T."/>
            <person name="Jiang B.G."/>
            <person name="Yang W.F."/>
            <person name="Lam T.T."/>
            <person name="Chang Q.C."/>
            <person name="Ding S.J."/>
            <person name="Wang X.J."/>
            <person name="Zhu J.G."/>
            <person name="Ruan X.D."/>
            <person name="Zhao L."/>
            <person name="Wei J.T."/>
            <person name="Ye R.Z."/>
            <person name="Que T.C."/>
            <person name="Du C.H."/>
            <person name="Zhou Y.H."/>
            <person name="Cheng J.X."/>
            <person name="Dai P.F."/>
            <person name="Guo W.B."/>
            <person name="Han X.H."/>
            <person name="Huang E.J."/>
            <person name="Li L.F."/>
            <person name="Wei W."/>
            <person name="Gao Y.C."/>
            <person name="Liu J.Z."/>
            <person name="Shao H.Z."/>
            <person name="Wang X."/>
            <person name="Wang C.C."/>
            <person name="Yang T.C."/>
            <person name="Huo Q.B."/>
            <person name="Li W."/>
            <person name="Chen H.Y."/>
            <person name="Chen S.E."/>
            <person name="Zhou L.G."/>
            <person name="Ni X.B."/>
            <person name="Tian J.H."/>
            <person name="Sheng Y."/>
            <person name="Liu T."/>
            <person name="Pan Y.S."/>
            <person name="Xia L.Y."/>
            <person name="Li J."/>
            <person name="Zhao F."/>
            <person name="Cao W.C."/>
        </authorList>
    </citation>
    <scope>NUCLEOTIDE SEQUENCE [LARGE SCALE GENOMIC DNA]</scope>
    <source>
        <strain evidence="2">HaeL-2018</strain>
    </source>
</reference>
<gene>
    <name evidence="2" type="ORF">HPB48_023291</name>
</gene>
<dbReference type="OrthoDB" id="6516516at2759"/>
<evidence type="ECO:0000313" key="3">
    <source>
        <dbReference type="Proteomes" id="UP000821853"/>
    </source>
</evidence>
<organism evidence="2 3">
    <name type="scientific">Haemaphysalis longicornis</name>
    <name type="common">Bush tick</name>
    <dbReference type="NCBI Taxonomy" id="44386"/>
    <lineage>
        <taxon>Eukaryota</taxon>
        <taxon>Metazoa</taxon>
        <taxon>Ecdysozoa</taxon>
        <taxon>Arthropoda</taxon>
        <taxon>Chelicerata</taxon>
        <taxon>Arachnida</taxon>
        <taxon>Acari</taxon>
        <taxon>Parasitiformes</taxon>
        <taxon>Ixodida</taxon>
        <taxon>Ixodoidea</taxon>
        <taxon>Ixodidae</taxon>
        <taxon>Haemaphysalinae</taxon>
        <taxon>Haemaphysalis</taxon>
    </lineage>
</organism>
<evidence type="ECO:0000313" key="2">
    <source>
        <dbReference type="EMBL" id="KAH9382735.1"/>
    </source>
</evidence>
<evidence type="ECO:0008006" key="4">
    <source>
        <dbReference type="Google" id="ProtNLM"/>
    </source>
</evidence>
<evidence type="ECO:0000256" key="1">
    <source>
        <dbReference type="SAM" id="MobiDB-lite"/>
    </source>
</evidence>
<name>A0A9J6GW75_HAELO</name>
<proteinExistence type="predicted"/>
<protein>
    <recommendedName>
        <fullName evidence="4">Gag-like protein</fullName>
    </recommendedName>
</protein>
<dbReference type="Proteomes" id="UP000821853">
    <property type="component" value="Unassembled WGS sequence"/>
</dbReference>
<feature type="compositionally biased region" description="Pro residues" evidence="1">
    <location>
        <begin position="386"/>
        <end position="409"/>
    </location>
</feature>
<feature type="region of interest" description="Disordered" evidence="1">
    <location>
        <begin position="344"/>
        <end position="433"/>
    </location>
</feature>
<dbReference type="AlphaFoldDB" id="A0A9J6GW75"/>
<feature type="region of interest" description="Disordered" evidence="1">
    <location>
        <begin position="97"/>
        <end position="117"/>
    </location>
</feature>